<evidence type="ECO:0000256" key="1">
    <source>
        <dbReference type="SAM" id="MobiDB-lite"/>
    </source>
</evidence>
<comment type="caution">
    <text evidence="2">The sequence shown here is derived from an EMBL/GenBank/DDBJ whole genome shotgun (WGS) entry which is preliminary data.</text>
</comment>
<name>A0ABR2FZT7_9ROSI</name>
<reference evidence="2 3" key="1">
    <citation type="journal article" date="2024" name="G3 (Bethesda)">
        <title>Genome assembly of Hibiscus sabdariffa L. provides insights into metabolisms of medicinal natural products.</title>
        <authorList>
            <person name="Kim T."/>
        </authorList>
    </citation>
    <scope>NUCLEOTIDE SEQUENCE [LARGE SCALE GENOMIC DNA]</scope>
    <source>
        <strain evidence="2">TK-2024</strain>
        <tissue evidence="2">Old leaves</tissue>
    </source>
</reference>
<feature type="region of interest" description="Disordered" evidence="1">
    <location>
        <begin position="52"/>
        <end position="158"/>
    </location>
</feature>
<feature type="compositionally biased region" description="Basic and acidic residues" evidence="1">
    <location>
        <begin position="102"/>
        <end position="128"/>
    </location>
</feature>
<organism evidence="2 3">
    <name type="scientific">Hibiscus sabdariffa</name>
    <name type="common">roselle</name>
    <dbReference type="NCBI Taxonomy" id="183260"/>
    <lineage>
        <taxon>Eukaryota</taxon>
        <taxon>Viridiplantae</taxon>
        <taxon>Streptophyta</taxon>
        <taxon>Embryophyta</taxon>
        <taxon>Tracheophyta</taxon>
        <taxon>Spermatophyta</taxon>
        <taxon>Magnoliopsida</taxon>
        <taxon>eudicotyledons</taxon>
        <taxon>Gunneridae</taxon>
        <taxon>Pentapetalae</taxon>
        <taxon>rosids</taxon>
        <taxon>malvids</taxon>
        <taxon>Malvales</taxon>
        <taxon>Malvaceae</taxon>
        <taxon>Malvoideae</taxon>
        <taxon>Hibiscus</taxon>
    </lineage>
</organism>
<feature type="compositionally biased region" description="Basic and acidic residues" evidence="1">
    <location>
        <begin position="52"/>
        <end position="75"/>
    </location>
</feature>
<feature type="compositionally biased region" description="Polar residues" evidence="1">
    <location>
        <begin position="86"/>
        <end position="101"/>
    </location>
</feature>
<proteinExistence type="predicted"/>
<dbReference type="Proteomes" id="UP001472677">
    <property type="component" value="Unassembled WGS sequence"/>
</dbReference>
<accession>A0ABR2FZT7</accession>
<protein>
    <submittedName>
        <fullName evidence="2">Uncharacterized protein</fullName>
    </submittedName>
</protein>
<gene>
    <name evidence="2" type="ORF">V6N12_024151</name>
</gene>
<feature type="compositionally biased region" description="Low complexity" evidence="1">
    <location>
        <begin position="147"/>
        <end position="158"/>
    </location>
</feature>
<dbReference type="EMBL" id="JBBPBM010000004">
    <property type="protein sequence ID" value="KAK8589760.1"/>
    <property type="molecule type" value="Genomic_DNA"/>
</dbReference>
<sequence length="213" mass="23850">MEETSIELGHQDFKAKQKHNEVCLREGNARIEKKSAKGRVNWFRTHGVEQRARDFTKEETSSQKHNERRVLERKQMILPCFPCISGPSSTDPATISTPEQQENGKKQNADRDDAARKEKQKTGREKTPKAPSANPKMMQESGTILPSSTTSTAGSTTKLSPLQVLESIFPNQAVSRGIWDSATYPPKSKLKLIKRNQQVDAAAIEDNWSSNSD</sequence>
<evidence type="ECO:0000313" key="2">
    <source>
        <dbReference type="EMBL" id="KAK8589760.1"/>
    </source>
</evidence>
<evidence type="ECO:0000313" key="3">
    <source>
        <dbReference type="Proteomes" id="UP001472677"/>
    </source>
</evidence>
<keyword evidence="3" id="KW-1185">Reference proteome</keyword>